<name>A0A7C1AXD3_9BACT</name>
<protein>
    <submittedName>
        <fullName evidence="1">Uncharacterized protein</fullName>
    </submittedName>
</protein>
<sequence length="86" mass="10098">MEIITRVRDFSEKIKYHRIPPDTYIRVIIDKAEKKTGNERMLLPIITHEEQKRILNLIPKEYEPGASEELTKIIGESHVNTETPEL</sequence>
<dbReference type="Proteomes" id="UP000886355">
    <property type="component" value="Unassembled WGS sequence"/>
</dbReference>
<gene>
    <name evidence="1" type="ORF">ENG14_00615</name>
</gene>
<organism evidence="1">
    <name type="scientific">Thermodesulforhabdus norvegica</name>
    <dbReference type="NCBI Taxonomy" id="39841"/>
    <lineage>
        <taxon>Bacteria</taxon>
        <taxon>Pseudomonadati</taxon>
        <taxon>Thermodesulfobacteriota</taxon>
        <taxon>Syntrophobacteria</taxon>
        <taxon>Syntrophobacterales</taxon>
        <taxon>Thermodesulforhabdaceae</taxon>
        <taxon>Thermodesulforhabdus</taxon>
    </lineage>
</organism>
<dbReference type="AlphaFoldDB" id="A0A7C1AXD3"/>
<accession>A0A7C1AXD3</accession>
<comment type="caution">
    <text evidence="1">The sequence shown here is derived from an EMBL/GenBank/DDBJ whole genome shotgun (WGS) entry which is preliminary data.</text>
</comment>
<proteinExistence type="predicted"/>
<dbReference type="EMBL" id="DQZW01000028">
    <property type="protein sequence ID" value="HDL89388.1"/>
    <property type="molecule type" value="Genomic_DNA"/>
</dbReference>
<evidence type="ECO:0000313" key="1">
    <source>
        <dbReference type="EMBL" id="HDL89388.1"/>
    </source>
</evidence>
<reference evidence="1" key="1">
    <citation type="journal article" date="2020" name="mSystems">
        <title>Genome- and Community-Level Interaction Insights into Carbon Utilization and Element Cycling Functions of Hydrothermarchaeota in Hydrothermal Sediment.</title>
        <authorList>
            <person name="Zhou Z."/>
            <person name="Liu Y."/>
            <person name="Xu W."/>
            <person name="Pan J."/>
            <person name="Luo Z.H."/>
            <person name="Li M."/>
        </authorList>
    </citation>
    <scope>NUCLEOTIDE SEQUENCE [LARGE SCALE GENOMIC DNA]</scope>
    <source>
        <strain evidence="1">HyVt-19</strain>
    </source>
</reference>